<sequence length="605" mass="64042">MSDSTRATDAGPAQDPGSTGDPDLLALRNLRVTIAGRPILKGLDLTVRAGRITALVGESGSGKSMTALATIGLAPASAQVTGSARLRGEELLGRSPQQMRRTRAGGLGMIFQEPGQSLSPVMKVSAVFRDVLGVRENIRSRPRAAQRTRDLLASVGLPDPDRTASSYPHELSGGELQRVVIALALSGDPALLIADEPTTALDVTVQRGVLDLLTRIVRERGIGVLLITHDMGVVGEIADDVVVLQGGEVRETGTVQQVLGAPTAPYTQTLLSAVPRLLPSLERASARSSAEQKDGASTRGDDDTAARGDDDAATQGESDPSRGTAASEPPVVRVEGLSVRYDRRGGSHLALDDVGFEIGRGQIHGLVGESGSGKSTWGKALVGLVPAQARVLELDGTDPRSLSPAARRGVYARAGLVFQDPASSLNPRRTVGWSISEPLHLAGGVGRADVDRRVHHALEQVRLPASYTQRLPHELSGGQRQRVSIARALILQPSLLIADEPTSALDVTVQAHVIEVLREAIEEARFACVFISHDLAVVGSLADHVTVLRRGRAVEQGTVHQVLGSPRHEYTRALLESVPDPSRRLREGQRPACESVGRPEATMRG</sequence>
<reference evidence="12 13" key="1">
    <citation type="submission" date="2020-10" db="EMBL/GenBank/DDBJ databases">
        <title>Draft genome and description of Brachybacterium epidermidis sp nov.</title>
        <authorList>
            <person name="Boxberger M."/>
            <person name="La Scola B."/>
        </authorList>
    </citation>
    <scope>NUCLEOTIDE SEQUENCE [LARGE SCALE GENOMIC DNA]</scope>
    <source>
        <strain evidence="12 13">Marseille-Q2903</strain>
    </source>
</reference>
<evidence type="ECO:0000256" key="1">
    <source>
        <dbReference type="ARBA" id="ARBA00004202"/>
    </source>
</evidence>
<evidence type="ECO:0000256" key="5">
    <source>
        <dbReference type="ARBA" id="ARBA00022519"/>
    </source>
</evidence>
<name>A0ABR9VYD2_9MICO</name>
<dbReference type="InterPro" id="IPR013563">
    <property type="entry name" value="Oligopep_ABC_C"/>
</dbReference>
<keyword evidence="6" id="KW-0547">Nucleotide-binding</keyword>
<dbReference type="Proteomes" id="UP000644727">
    <property type="component" value="Unassembled WGS sequence"/>
</dbReference>
<comment type="caution">
    <text evidence="12">The sequence shown here is derived from an EMBL/GenBank/DDBJ whole genome shotgun (WGS) entry which is preliminary data.</text>
</comment>
<evidence type="ECO:0000256" key="6">
    <source>
        <dbReference type="ARBA" id="ARBA00022741"/>
    </source>
</evidence>
<evidence type="ECO:0000313" key="13">
    <source>
        <dbReference type="Proteomes" id="UP000644727"/>
    </source>
</evidence>
<feature type="region of interest" description="Disordered" evidence="10">
    <location>
        <begin position="283"/>
        <end position="333"/>
    </location>
</feature>
<feature type="domain" description="ABC transporter" evidence="11">
    <location>
        <begin position="332"/>
        <end position="575"/>
    </location>
</feature>
<keyword evidence="8" id="KW-1278">Translocase</keyword>
<keyword evidence="9" id="KW-0472">Membrane</keyword>
<dbReference type="RefSeq" id="WP_193864954.1">
    <property type="nucleotide sequence ID" value="NZ_JADEYR010000002.1"/>
</dbReference>
<feature type="region of interest" description="Disordered" evidence="10">
    <location>
        <begin position="581"/>
        <end position="605"/>
    </location>
</feature>
<feature type="region of interest" description="Disordered" evidence="10">
    <location>
        <begin position="1"/>
        <end position="23"/>
    </location>
</feature>
<gene>
    <name evidence="12" type="ORF">IOE58_02895</name>
</gene>
<dbReference type="PANTHER" id="PTHR43297">
    <property type="entry name" value="OLIGOPEPTIDE TRANSPORT ATP-BINDING PROTEIN APPD"/>
    <property type="match status" value="1"/>
</dbReference>
<evidence type="ECO:0000259" key="11">
    <source>
        <dbReference type="PROSITE" id="PS50893"/>
    </source>
</evidence>
<evidence type="ECO:0000256" key="10">
    <source>
        <dbReference type="SAM" id="MobiDB-lite"/>
    </source>
</evidence>
<proteinExistence type="inferred from homology"/>
<feature type="domain" description="ABC transporter" evidence="11">
    <location>
        <begin position="25"/>
        <end position="271"/>
    </location>
</feature>
<dbReference type="InterPro" id="IPR003593">
    <property type="entry name" value="AAA+_ATPase"/>
</dbReference>
<keyword evidence="13" id="KW-1185">Reference proteome</keyword>
<dbReference type="InterPro" id="IPR027417">
    <property type="entry name" value="P-loop_NTPase"/>
</dbReference>
<dbReference type="InterPro" id="IPR017871">
    <property type="entry name" value="ABC_transporter-like_CS"/>
</dbReference>
<dbReference type="EMBL" id="JADEYR010000002">
    <property type="protein sequence ID" value="MBE9403187.1"/>
    <property type="molecule type" value="Genomic_DNA"/>
</dbReference>
<keyword evidence="7 12" id="KW-0067">ATP-binding</keyword>
<comment type="similarity">
    <text evidence="2">Belongs to the ABC transporter superfamily.</text>
</comment>
<dbReference type="SMART" id="SM00382">
    <property type="entry name" value="AAA"/>
    <property type="match status" value="2"/>
</dbReference>
<dbReference type="Pfam" id="PF00005">
    <property type="entry name" value="ABC_tran"/>
    <property type="match status" value="2"/>
</dbReference>
<evidence type="ECO:0000256" key="2">
    <source>
        <dbReference type="ARBA" id="ARBA00005417"/>
    </source>
</evidence>
<dbReference type="PANTHER" id="PTHR43297:SF14">
    <property type="entry name" value="ATPASE AAA-TYPE CORE DOMAIN-CONTAINING PROTEIN"/>
    <property type="match status" value="1"/>
</dbReference>
<evidence type="ECO:0000256" key="7">
    <source>
        <dbReference type="ARBA" id="ARBA00022840"/>
    </source>
</evidence>
<protein>
    <submittedName>
        <fullName evidence="12">ABC transporter ATP-binding protein</fullName>
    </submittedName>
</protein>
<comment type="subcellular location">
    <subcellularLocation>
        <location evidence="1">Cell membrane</location>
        <topology evidence="1">Peripheral membrane protein</topology>
    </subcellularLocation>
</comment>
<keyword evidence="4" id="KW-1003">Cell membrane</keyword>
<dbReference type="PROSITE" id="PS00211">
    <property type="entry name" value="ABC_TRANSPORTER_1"/>
    <property type="match status" value="2"/>
</dbReference>
<dbReference type="PROSITE" id="PS50893">
    <property type="entry name" value="ABC_TRANSPORTER_2"/>
    <property type="match status" value="2"/>
</dbReference>
<dbReference type="Gene3D" id="3.40.50.300">
    <property type="entry name" value="P-loop containing nucleotide triphosphate hydrolases"/>
    <property type="match status" value="2"/>
</dbReference>
<feature type="compositionally biased region" description="Basic and acidic residues" evidence="10">
    <location>
        <begin position="290"/>
        <end position="310"/>
    </location>
</feature>
<evidence type="ECO:0000256" key="4">
    <source>
        <dbReference type="ARBA" id="ARBA00022475"/>
    </source>
</evidence>
<dbReference type="InterPro" id="IPR050388">
    <property type="entry name" value="ABC_Ni/Peptide_Import"/>
</dbReference>
<keyword evidence="3" id="KW-0813">Transport</keyword>
<dbReference type="SUPFAM" id="SSF52540">
    <property type="entry name" value="P-loop containing nucleoside triphosphate hydrolases"/>
    <property type="match status" value="2"/>
</dbReference>
<organism evidence="12 13">
    <name type="scientific">Brachybacterium epidermidis</name>
    <dbReference type="NCBI Taxonomy" id="2781983"/>
    <lineage>
        <taxon>Bacteria</taxon>
        <taxon>Bacillati</taxon>
        <taxon>Actinomycetota</taxon>
        <taxon>Actinomycetes</taxon>
        <taxon>Micrococcales</taxon>
        <taxon>Dermabacteraceae</taxon>
        <taxon>Brachybacterium</taxon>
    </lineage>
</organism>
<dbReference type="GO" id="GO:0005524">
    <property type="term" value="F:ATP binding"/>
    <property type="evidence" value="ECO:0007669"/>
    <property type="project" value="UniProtKB-KW"/>
</dbReference>
<accession>A0ABR9VYD2</accession>
<evidence type="ECO:0000256" key="9">
    <source>
        <dbReference type="ARBA" id="ARBA00023136"/>
    </source>
</evidence>
<evidence type="ECO:0000256" key="8">
    <source>
        <dbReference type="ARBA" id="ARBA00022967"/>
    </source>
</evidence>
<dbReference type="Pfam" id="PF08352">
    <property type="entry name" value="oligo_HPY"/>
    <property type="match status" value="2"/>
</dbReference>
<keyword evidence="5" id="KW-0997">Cell inner membrane</keyword>
<evidence type="ECO:0000313" key="12">
    <source>
        <dbReference type="EMBL" id="MBE9403187.1"/>
    </source>
</evidence>
<dbReference type="InterPro" id="IPR003439">
    <property type="entry name" value="ABC_transporter-like_ATP-bd"/>
</dbReference>
<evidence type="ECO:0000256" key="3">
    <source>
        <dbReference type="ARBA" id="ARBA00022448"/>
    </source>
</evidence>
<dbReference type="CDD" id="cd03257">
    <property type="entry name" value="ABC_NikE_OppD_transporters"/>
    <property type="match status" value="2"/>
</dbReference>